<dbReference type="Gene3D" id="1.10.287.1490">
    <property type="match status" value="1"/>
</dbReference>
<accession>A0A7M6UWK6</accession>
<keyword evidence="4" id="KW-1185">Reference proteome</keyword>
<gene>
    <name evidence="3" type="primary">100859932</name>
    <name evidence="5" type="synonym">LOC100859932</name>
</gene>
<feature type="compositionally biased region" description="Basic and acidic residues" evidence="2">
    <location>
        <begin position="588"/>
        <end position="597"/>
    </location>
</feature>
<dbReference type="Pfam" id="PF10174">
    <property type="entry name" value="Cast"/>
    <property type="match status" value="1"/>
</dbReference>
<dbReference type="GeneID" id="100859932"/>
<feature type="region of interest" description="Disordered" evidence="2">
    <location>
        <begin position="263"/>
        <end position="289"/>
    </location>
</feature>
<name>A0A7M6UWK6_APIME</name>
<dbReference type="KEGG" id="ame:100859932"/>
<reference evidence="5" key="2">
    <citation type="submission" date="2025-04" db="UniProtKB">
        <authorList>
            <consortium name="RefSeq"/>
        </authorList>
    </citation>
    <scope>IDENTIFICATION</scope>
</reference>
<feature type="compositionally biased region" description="Polar residues" evidence="2">
    <location>
        <begin position="603"/>
        <end position="612"/>
    </location>
</feature>
<sequence length="642" mass="75615">MKDAKNFSLEDDEGWKKELETKNRRIAELEDQLTICKSAKNSDNECTQSLMDEEKESWRKEVRARDDRISQLEGEMGSLRRLIKEYKRSEEKEARVRDSDNESWKLEVEAKNRRIVELEQEMESLENFLREHADTESVRDMEIVIERKARRIEELEDTVAEFEDFLKQNPDVKELHDLRCQVTAGNRRIQELERWIQKNDESRESRIDRERVIELEEMVTQLEEYVREHNVDVLKRKLEDRECRIDQLQNRVGHLEKELLKVEEAHRGKETQGKGNREKETRTEDSLSGQMVEKNFEKEQKMKKMEHAISEKDNKIQEYEQQILESKEEITKLRKEVANLKKELSEYDDIGVLKEEIRVRDEKIQQLEDEVDSLERAFSERIDLEQIEELVNVIKEKEDKERQLSKDLTEKRYKIEELGEALRESVVITSESERKLKNEEKLREEALQRIAKLEQRIASMQSASALKCITCQPLLSKVQKYEKKLKRLTEERIVQLEDLRQMKREALKAAVSEKDAHLALLELSGIKTAAQSEQADQLKVDRKRLLEKLKKEDERSIELSVELYPTCSEGTPQLLIKVLETSDDDDEETKRNDRRSDSSSSRPATTNGNSCADSEKTSTESGSRNDRENGRQTTEATNEDSR</sequence>
<protein>
    <submittedName>
        <fullName evidence="5">Uncharacterized protein LOC100859932</fullName>
    </submittedName>
</protein>
<feature type="compositionally biased region" description="Basic and acidic residues" evidence="2">
    <location>
        <begin position="263"/>
        <end position="285"/>
    </location>
</feature>
<accession>A0A8B6WZZ0</accession>
<feature type="region of interest" description="Disordered" evidence="2">
    <location>
        <begin position="580"/>
        <end position="642"/>
    </location>
</feature>
<organism evidence="3">
    <name type="scientific">Apis mellifera</name>
    <name type="common">Honeybee</name>
    <dbReference type="NCBI Taxonomy" id="7460"/>
    <lineage>
        <taxon>Eukaryota</taxon>
        <taxon>Metazoa</taxon>
        <taxon>Ecdysozoa</taxon>
        <taxon>Arthropoda</taxon>
        <taxon>Hexapoda</taxon>
        <taxon>Insecta</taxon>
        <taxon>Pterygota</taxon>
        <taxon>Neoptera</taxon>
        <taxon>Endopterygota</taxon>
        <taxon>Hymenoptera</taxon>
        <taxon>Apocrita</taxon>
        <taxon>Aculeata</taxon>
        <taxon>Apoidea</taxon>
        <taxon>Anthophila</taxon>
        <taxon>Apidae</taxon>
        <taxon>Apis</taxon>
    </lineage>
</organism>
<keyword evidence="1" id="KW-0175">Coiled coil</keyword>
<dbReference type="AlphaFoldDB" id="A0A7M6UWK6"/>
<dbReference type="OrthoDB" id="2019763at2759"/>
<dbReference type="EnsemblMetazoa" id="NM_001256040">
    <property type="protein sequence ID" value="NP_001242969"/>
    <property type="gene ID" value="LOC100859932"/>
</dbReference>
<dbReference type="Proteomes" id="UP000005203">
    <property type="component" value="Linkage group LG9"/>
</dbReference>
<evidence type="ECO:0000313" key="5">
    <source>
        <dbReference type="RefSeq" id="NP_001242969.1"/>
    </source>
</evidence>
<evidence type="ECO:0000313" key="4">
    <source>
        <dbReference type="Proteomes" id="UP000005203"/>
    </source>
</evidence>
<dbReference type="OMA" id="HIESWKE"/>
<evidence type="ECO:0000313" key="3">
    <source>
        <dbReference type="EnsemblMetazoa" id="NP_001242969"/>
    </source>
</evidence>
<feature type="coiled-coil region" evidence="1">
    <location>
        <begin position="12"/>
        <end position="39"/>
    </location>
</feature>
<evidence type="ECO:0000256" key="2">
    <source>
        <dbReference type="SAM" id="MobiDB-lite"/>
    </source>
</evidence>
<feature type="compositionally biased region" description="Basic and acidic residues" evidence="2">
    <location>
        <begin position="613"/>
        <end position="630"/>
    </location>
</feature>
<evidence type="ECO:0000256" key="1">
    <source>
        <dbReference type="SAM" id="Coils"/>
    </source>
</evidence>
<dbReference type="InterPro" id="IPR019323">
    <property type="entry name" value="ELKS/CAST"/>
</dbReference>
<reference evidence="3" key="1">
    <citation type="submission" date="2021-01" db="UniProtKB">
        <authorList>
            <consortium name="EnsemblMetazoa"/>
        </authorList>
    </citation>
    <scope>IDENTIFICATION</scope>
    <source>
        <strain evidence="3">DH4</strain>
    </source>
</reference>
<proteinExistence type="predicted"/>
<dbReference type="RefSeq" id="NP_001242969.1">
    <property type="nucleotide sequence ID" value="NM_001256040.1"/>
</dbReference>
<feature type="coiled-coil region" evidence="1">
    <location>
        <begin position="302"/>
        <end position="505"/>
    </location>
</feature>
<feature type="coiled-coil region" evidence="1">
    <location>
        <begin position="69"/>
        <end position="165"/>
    </location>
</feature>